<keyword evidence="2" id="KW-1185">Reference proteome</keyword>
<dbReference type="EMBL" id="JAAEEH010000016">
    <property type="protein sequence ID" value="NDL67532.1"/>
    <property type="molecule type" value="Genomic_DNA"/>
</dbReference>
<name>A0A7X5KP50_9FIRM</name>
<accession>A0A7X5KP50</accession>
<dbReference type="Proteomes" id="UP000461585">
    <property type="component" value="Unassembled WGS sequence"/>
</dbReference>
<gene>
    <name evidence="1" type="ORF">GXN74_07215</name>
</gene>
<evidence type="ECO:0000313" key="1">
    <source>
        <dbReference type="EMBL" id="NDL67532.1"/>
    </source>
</evidence>
<proteinExistence type="predicted"/>
<protein>
    <submittedName>
        <fullName evidence="1">Uncharacterized protein</fullName>
    </submittedName>
</protein>
<comment type="caution">
    <text evidence="1">The sequence shown here is derived from an EMBL/GenBank/DDBJ whole genome shotgun (WGS) entry which is preliminary data.</text>
</comment>
<organism evidence="1 2">
    <name type="scientific">Anaerotalea alkaliphila</name>
    <dbReference type="NCBI Taxonomy" id="2662126"/>
    <lineage>
        <taxon>Bacteria</taxon>
        <taxon>Bacillati</taxon>
        <taxon>Bacillota</taxon>
        <taxon>Clostridia</taxon>
        <taxon>Eubacteriales</taxon>
        <taxon>Anaerotalea</taxon>
    </lineage>
</organism>
<reference evidence="1 2" key="1">
    <citation type="submission" date="2020-01" db="EMBL/GenBank/DDBJ databases">
        <title>Anaeroalcalibacter tamaniensis gen. nov., sp. nov., moderately halophilic strictly anaerobic fermenter bacterium from mud volcano of Taman peninsula.</title>
        <authorList>
            <person name="Frolova A."/>
            <person name="Merkel A.Y."/>
            <person name="Slobodkin A.I."/>
        </authorList>
    </citation>
    <scope>NUCLEOTIDE SEQUENCE [LARGE SCALE GENOMIC DNA]</scope>
    <source>
        <strain evidence="1 2">F-3ap</strain>
    </source>
</reference>
<dbReference type="AlphaFoldDB" id="A0A7X5KP50"/>
<evidence type="ECO:0000313" key="2">
    <source>
        <dbReference type="Proteomes" id="UP000461585"/>
    </source>
</evidence>
<dbReference type="RefSeq" id="WP_162370261.1">
    <property type="nucleotide sequence ID" value="NZ_JAAEEH010000016.1"/>
</dbReference>
<sequence>MGKIRFETEVYEINAWRILRFPKRFSAELPSRGAVMVGGTINGDMPRAALTRRESHMLLMFHYTVFGEPPAEPMGELTVYNMNHIDHLPKPVAIEPEIGLN</sequence>